<dbReference type="PROSITE" id="PS50893">
    <property type="entry name" value="ABC_TRANSPORTER_2"/>
    <property type="match status" value="1"/>
</dbReference>
<comment type="caution">
    <text evidence="7">The sequence shown here is derived from an EMBL/GenBank/DDBJ whole genome shotgun (WGS) entry which is preliminary data.</text>
</comment>
<evidence type="ECO:0000256" key="2">
    <source>
        <dbReference type="ARBA" id="ARBA00022448"/>
    </source>
</evidence>
<dbReference type="EMBL" id="JAAFGS010000004">
    <property type="protein sequence ID" value="NGZ76061.1"/>
    <property type="molecule type" value="Genomic_DNA"/>
</dbReference>
<feature type="domain" description="ABC transporter" evidence="6">
    <location>
        <begin position="4"/>
        <end position="245"/>
    </location>
</feature>
<dbReference type="PANTHER" id="PTHR46743">
    <property type="entry name" value="TEICHOIC ACIDS EXPORT ATP-BINDING PROTEIN TAGH"/>
    <property type="match status" value="1"/>
</dbReference>
<dbReference type="Pfam" id="PF00005">
    <property type="entry name" value="ABC_tran"/>
    <property type="match status" value="1"/>
</dbReference>
<keyword evidence="4 7" id="KW-0067">ATP-binding</keyword>
<keyword evidence="5" id="KW-1278">Translocase</keyword>
<protein>
    <submittedName>
        <fullName evidence="7">ABC transporter ATP-binding protein</fullName>
    </submittedName>
</protein>
<dbReference type="CDD" id="cd10147">
    <property type="entry name" value="Wzt_C-like"/>
    <property type="match status" value="1"/>
</dbReference>
<dbReference type="Gene3D" id="3.40.50.300">
    <property type="entry name" value="P-loop containing nucleotide triphosphate hydrolases"/>
    <property type="match status" value="1"/>
</dbReference>
<dbReference type="RefSeq" id="WP_166274539.1">
    <property type="nucleotide sequence ID" value="NZ_JAAFGS010000004.1"/>
</dbReference>
<keyword evidence="8" id="KW-1185">Reference proteome</keyword>
<evidence type="ECO:0000256" key="3">
    <source>
        <dbReference type="ARBA" id="ARBA00022741"/>
    </source>
</evidence>
<sequence>MSVISVQDVKKVYKLYDKPLDRLKEAFHIRRKIYHTDHFALKGVSFEIKKGETLGLIGKNGSGKSTLLKIITGVLTPTSGAVHSTGRIAALLELGAGFNPEYTGIENIYLNGTMMGYSREEMETKVPAIMEFADIGQFIHQPVKTYSSGMFARLAFSVAINVDPDILIVDEALSVGDIFFQSKCYRKFEEFAEKGKTILFVSHDMGSIIKYCDRSIVLNEGELIAEGPSRDMVDLYKKIVSKNFLNEETEKFEQQTAADKNSFWKEKLGNLNSKYLDYGNKRAEIIDYALFDGTGAIMSTVSRSETFSLRMKVKFHDKIKEPIFAYTIKDVKGNDITGTNTMFEAIGTGTSADGSIYEISFEQALPLHNGEYLVSLGCTGYEDGEFQVYHRLYDLLILNIISDRATVGFFDAESKITVKRN</sequence>
<gene>
    <name evidence="7" type="ORF">GYN08_12105</name>
</gene>
<dbReference type="InterPro" id="IPR029439">
    <property type="entry name" value="Wzt_C"/>
</dbReference>
<dbReference type="InterPro" id="IPR003593">
    <property type="entry name" value="AAA+_ATPase"/>
</dbReference>
<evidence type="ECO:0000256" key="4">
    <source>
        <dbReference type="ARBA" id="ARBA00022840"/>
    </source>
</evidence>
<dbReference type="Proteomes" id="UP000800303">
    <property type="component" value="Unassembled WGS sequence"/>
</dbReference>
<dbReference type="SUPFAM" id="SSF52540">
    <property type="entry name" value="P-loop containing nucleoside triphosphate hydrolases"/>
    <property type="match status" value="1"/>
</dbReference>
<dbReference type="InterPro" id="IPR027417">
    <property type="entry name" value="P-loop_NTPase"/>
</dbReference>
<keyword evidence="3" id="KW-0547">Nucleotide-binding</keyword>
<dbReference type="CDD" id="cd03220">
    <property type="entry name" value="ABC_KpsT_Wzt"/>
    <property type="match status" value="1"/>
</dbReference>
<name>A0ABX0FA27_9BACL</name>
<organism evidence="7 8">
    <name type="scientific">Saccharibacillus alkalitolerans</name>
    <dbReference type="NCBI Taxonomy" id="2705290"/>
    <lineage>
        <taxon>Bacteria</taxon>
        <taxon>Bacillati</taxon>
        <taxon>Bacillota</taxon>
        <taxon>Bacilli</taxon>
        <taxon>Bacillales</taxon>
        <taxon>Paenibacillaceae</taxon>
        <taxon>Saccharibacillus</taxon>
    </lineage>
</organism>
<evidence type="ECO:0000256" key="1">
    <source>
        <dbReference type="ARBA" id="ARBA00005417"/>
    </source>
</evidence>
<evidence type="ECO:0000313" key="7">
    <source>
        <dbReference type="EMBL" id="NGZ76061.1"/>
    </source>
</evidence>
<evidence type="ECO:0000313" key="8">
    <source>
        <dbReference type="Proteomes" id="UP000800303"/>
    </source>
</evidence>
<dbReference type="Gene3D" id="2.70.50.60">
    <property type="entry name" value="abc- transporter (atp binding component) like domain"/>
    <property type="match status" value="1"/>
</dbReference>
<reference evidence="7 8" key="1">
    <citation type="submission" date="2020-01" db="EMBL/GenBank/DDBJ databases">
        <title>Polyphasic characterisation and genomic insights into a novel alkali tolerant bacterium VR-M41.</title>
        <authorList>
            <person name="Vemuluri V.R."/>
        </authorList>
    </citation>
    <scope>NUCLEOTIDE SEQUENCE [LARGE SCALE GENOMIC DNA]</scope>
    <source>
        <strain evidence="7 8">VR-M41</strain>
    </source>
</reference>
<evidence type="ECO:0000256" key="5">
    <source>
        <dbReference type="ARBA" id="ARBA00022967"/>
    </source>
</evidence>
<dbReference type="Pfam" id="PF14524">
    <property type="entry name" value="Wzt_C"/>
    <property type="match status" value="1"/>
</dbReference>
<dbReference type="InterPro" id="IPR003439">
    <property type="entry name" value="ABC_transporter-like_ATP-bd"/>
</dbReference>
<comment type="similarity">
    <text evidence="1">Belongs to the ABC transporter superfamily.</text>
</comment>
<proteinExistence type="inferred from homology"/>
<evidence type="ECO:0000259" key="6">
    <source>
        <dbReference type="PROSITE" id="PS50893"/>
    </source>
</evidence>
<dbReference type="PROSITE" id="PS00211">
    <property type="entry name" value="ABC_TRANSPORTER_1"/>
    <property type="match status" value="1"/>
</dbReference>
<dbReference type="PANTHER" id="PTHR46743:SF2">
    <property type="entry name" value="TEICHOIC ACIDS EXPORT ATP-BINDING PROTEIN TAGH"/>
    <property type="match status" value="1"/>
</dbReference>
<accession>A0ABX0FA27</accession>
<dbReference type="InterPro" id="IPR015860">
    <property type="entry name" value="ABC_transpr_TagH-like"/>
</dbReference>
<keyword evidence="2" id="KW-0813">Transport</keyword>
<dbReference type="InterPro" id="IPR017871">
    <property type="entry name" value="ABC_transporter-like_CS"/>
</dbReference>
<dbReference type="InterPro" id="IPR050683">
    <property type="entry name" value="Bact_Polysacc_Export_ATP-bd"/>
</dbReference>
<dbReference type="GO" id="GO:0005524">
    <property type="term" value="F:ATP binding"/>
    <property type="evidence" value="ECO:0007669"/>
    <property type="project" value="UniProtKB-KW"/>
</dbReference>
<dbReference type="SMART" id="SM00382">
    <property type="entry name" value="AAA"/>
    <property type="match status" value="1"/>
</dbReference>